<gene>
    <name evidence="1" type="ORF">OBBRIDRAFT_799068</name>
</gene>
<reference evidence="1 2" key="1">
    <citation type="submission" date="2016-07" db="EMBL/GenBank/DDBJ databases">
        <title>Draft genome of the white-rot fungus Obba rivulosa 3A-2.</title>
        <authorList>
            <consortium name="DOE Joint Genome Institute"/>
            <person name="Miettinen O."/>
            <person name="Riley R."/>
            <person name="Acob R."/>
            <person name="Barry K."/>
            <person name="Cullen D."/>
            <person name="De Vries R."/>
            <person name="Hainaut M."/>
            <person name="Hatakka A."/>
            <person name="Henrissat B."/>
            <person name="Hilden K."/>
            <person name="Kuo R."/>
            <person name="Labutti K."/>
            <person name="Lipzen A."/>
            <person name="Makela M.R."/>
            <person name="Sandor L."/>
            <person name="Spatafora J.W."/>
            <person name="Grigoriev I.V."/>
            <person name="Hibbett D.S."/>
        </authorList>
    </citation>
    <scope>NUCLEOTIDE SEQUENCE [LARGE SCALE GENOMIC DNA]</scope>
    <source>
        <strain evidence="1 2">3A-2</strain>
    </source>
</reference>
<organism evidence="1 2">
    <name type="scientific">Obba rivulosa</name>
    <dbReference type="NCBI Taxonomy" id="1052685"/>
    <lineage>
        <taxon>Eukaryota</taxon>
        <taxon>Fungi</taxon>
        <taxon>Dikarya</taxon>
        <taxon>Basidiomycota</taxon>
        <taxon>Agaricomycotina</taxon>
        <taxon>Agaricomycetes</taxon>
        <taxon>Polyporales</taxon>
        <taxon>Gelatoporiaceae</taxon>
        <taxon>Obba</taxon>
    </lineage>
</organism>
<dbReference type="EMBL" id="KV722671">
    <property type="protein sequence ID" value="OCH84451.1"/>
    <property type="molecule type" value="Genomic_DNA"/>
</dbReference>
<name>A0A8E2AHA4_9APHY</name>
<protein>
    <submittedName>
        <fullName evidence="1">Uncharacterized protein</fullName>
    </submittedName>
</protein>
<evidence type="ECO:0000313" key="1">
    <source>
        <dbReference type="EMBL" id="OCH84451.1"/>
    </source>
</evidence>
<sequence>MEPMHGLIYCIFYTSCAHLTPVHISATSHAYLTPRGCLTHLVHISILHDDPAG</sequence>
<dbReference type="Proteomes" id="UP000250043">
    <property type="component" value="Unassembled WGS sequence"/>
</dbReference>
<keyword evidence="2" id="KW-1185">Reference proteome</keyword>
<accession>A0A8E2AHA4</accession>
<evidence type="ECO:0000313" key="2">
    <source>
        <dbReference type="Proteomes" id="UP000250043"/>
    </source>
</evidence>
<proteinExistence type="predicted"/>
<dbReference type="AlphaFoldDB" id="A0A8E2AHA4"/>